<reference evidence="2" key="1">
    <citation type="submission" date="2021-05" db="EMBL/GenBank/DDBJ databases">
        <authorList>
            <person name="Alioto T."/>
            <person name="Alioto T."/>
            <person name="Gomez Garrido J."/>
        </authorList>
    </citation>
    <scope>NUCLEOTIDE SEQUENCE</scope>
</reference>
<sequence length="506" mass="58340">MPKQKWNTGKQYCAEPETDPYAQIYRKSDIFLDYMNESSCKIPRIEEFSADPSTELLETIECIDLPAHRLTGKVRCQYLKYLEGLLEGNYSAWSGSVEPYENVTFSSDEIKRCAERIEMKAVQSCMIASLYRKYILKTISQIRKETNECSIHPNLVDSKFAPKIIKKECSHVSVQTDELDLKTCTKVRSITMNDLQVGVLPDVPAMSLDEKIRNFEAKMHISSRKTKSSRESSVKKSKKETKSSTEVKQKIAKTSEHVQEPVDTSEAITRPSENVVLTGESISKEEDDNIIRELEAMFDNGDDGNIFDSCENQVQINAIISEIERFDPQQVEGQSKPLNSPSPQLIELIDVNRQPKEQASTKEADLKKSLWPCEYHMQKMKLRELLSNIADTNYFKYERIRLRFIELFGEYEEEEDELGPYSPSIELNEVLISSCRQRIAQWVVQSLMKPLNEGLIGNRFLFKKLAKHLADGIIYANQYPNQRYIKNYIVEYFCTHPAILSVEDMY</sequence>
<dbReference type="EMBL" id="HBUE01103799">
    <property type="protein sequence ID" value="CAG6486391.1"/>
    <property type="molecule type" value="Transcribed_RNA"/>
</dbReference>
<protein>
    <submittedName>
        <fullName evidence="2">(northern house mosquito) hypothetical protein</fullName>
    </submittedName>
</protein>
<feature type="compositionally biased region" description="Basic and acidic residues" evidence="1">
    <location>
        <begin position="228"/>
        <end position="260"/>
    </location>
</feature>
<dbReference type="EMBL" id="HBUE01241215">
    <property type="protein sequence ID" value="CAG6549554.1"/>
    <property type="molecule type" value="Transcribed_RNA"/>
</dbReference>
<dbReference type="EMBL" id="HBUE01348262">
    <property type="protein sequence ID" value="CAG6601829.1"/>
    <property type="molecule type" value="Transcribed_RNA"/>
</dbReference>
<evidence type="ECO:0000256" key="1">
    <source>
        <dbReference type="SAM" id="MobiDB-lite"/>
    </source>
</evidence>
<evidence type="ECO:0000313" key="2">
    <source>
        <dbReference type="EMBL" id="CAG6549555.1"/>
    </source>
</evidence>
<dbReference type="EMBL" id="HBUE01103798">
    <property type="protein sequence ID" value="CAG6486390.1"/>
    <property type="molecule type" value="Transcribed_RNA"/>
</dbReference>
<dbReference type="AlphaFoldDB" id="A0A8D8I880"/>
<dbReference type="EMBL" id="HBUE01241216">
    <property type="protein sequence ID" value="CAG6549555.1"/>
    <property type="molecule type" value="Transcribed_RNA"/>
</dbReference>
<dbReference type="EMBL" id="HBUE01348261">
    <property type="protein sequence ID" value="CAG6601828.1"/>
    <property type="molecule type" value="Transcribed_RNA"/>
</dbReference>
<name>A0A8D8I880_CULPI</name>
<organism evidence="2">
    <name type="scientific">Culex pipiens</name>
    <name type="common">House mosquito</name>
    <dbReference type="NCBI Taxonomy" id="7175"/>
    <lineage>
        <taxon>Eukaryota</taxon>
        <taxon>Metazoa</taxon>
        <taxon>Ecdysozoa</taxon>
        <taxon>Arthropoda</taxon>
        <taxon>Hexapoda</taxon>
        <taxon>Insecta</taxon>
        <taxon>Pterygota</taxon>
        <taxon>Neoptera</taxon>
        <taxon>Endopterygota</taxon>
        <taxon>Diptera</taxon>
        <taxon>Nematocera</taxon>
        <taxon>Culicoidea</taxon>
        <taxon>Culicidae</taxon>
        <taxon>Culicinae</taxon>
        <taxon>Culicini</taxon>
        <taxon>Culex</taxon>
        <taxon>Culex</taxon>
    </lineage>
</organism>
<proteinExistence type="predicted"/>
<feature type="region of interest" description="Disordered" evidence="1">
    <location>
        <begin position="221"/>
        <end position="265"/>
    </location>
</feature>
<accession>A0A8D8I880</accession>